<accession>A0ABQ5IKS9</accession>
<dbReference type="Proteomes" id="UP001151760">
    <property type="component" value="Unassembled WGS sequence"/>
</dbReference>
<reference evidence="1" key="1">
    <citation type="journal article" date="2022" name="Int. J. Mol. Sci.">
        <title>Draft Genome of Tanacetum Coccineum: Genomic Comparison of Closely Related Tanacetum-Family Plants.</title>
        <authorList>
            <person name="Yamashiro T."/>
            <person name="Shiraishi A."/>
            <person name="Nakayama K."/>
            <person name="Satake H."/>
        </authorList>
    </citation>
    <scope>NUCLEOTIDE SEQUENCE</scope>
</reference>
<gene>
    <name evidence="1" type="ORF">Tco_1111157</name>
</gene>
<reference evidence="1" key="2">
    <citation type="submission" date="2022-01" db="EMBL/GenBank/DDBJ databases">
        <authorList>
            <person name="Yamashiro T."/>
            <person name="Shiraishi A."/>
            <person name="Satake H."/>
            <person name="Nakayama K."/>
        </authorList>
    </citation>
    <scope>NUCLEOTIDE SEQUENCE</scope>
</reference>
<evidence type="ECO:0000313" key="2">
    <source>
        <dbReference type="Proteomes" id="UP001151760"/>
    </source>
</evidence>
<evidence type="ECO:0000313" key="1">
    <source>
        <dbReference type="EMBL" id="GJU00819.1"/>
    </source>
</evidence>
<protein>
    <submittedName>
        <fullName evidence="1">Uncharacterized protein</fullName>
    </submittedName>
</protein>
<dbReference type="EMBL" id="BQNB010020901">
    <property type="protein sequence ID" value="GJU00819.1"/>
    <property type="molecule type" value="Genomic_DNA"/>
</dbReference>
<sequence>MVACLERTEGNTDFHQIVDFLNASTIRYSLTISPTIYVSYIEQFWATAMSKIVNNETQIHAKVDGKTIVISESSMRSNLHFNDEDGVTSLTNFEILENLVLMGYEIVSDKLTFQKAFFSSQWKYLIHTTLHCLKLFNDTYETPKHTQKVFANMRRKGKKISWTITPLFASMLVPQVVEGEGSGQPSEPQPSPLTALLGFKDFKMIFRVTTAQLQLLEGLMLSDMRSKTYQRRDKASGKGPIPPKTAEQKLARKNELKEKSTLLLAIPDEHQLKFHGIKDAKTL</sequence>
<organism evidence="1 2">
    <name type="scientific">Tanacetum coccineum</name>
    <dbReference type="NCBI Taxonomy" id="301880"/>
    <lineage>
        <taxon>Eukaryota</taxon>
        <taxon>Viridiplantae</taxon>
        <taxon>Streptophyta</taxon>
        <taxon>Embryophyta</taxon>
        <taxon>Tracheophyta</taxon>
        <taxon>Spermatophyta</taxon>
        <taxon>Magnoliopsida</taxon>
        <taxon>eudicotyledons</taxon>
        <taxon>Gunneridae</taxon>
        <taxon>Pentapetalae</taxon>
        <taxon>asterids</taxon>
        <taxon>campanulids</taxon>
        <taxon>Asterales</taxon>
        <taxon>Asteraceae</taxon>
        <taxon>Asteroideae</taxon>
        <taxon>Anthemideae</taxon>
        <taxon>Anthemidinae</taxon>
        <taxon>Tanacetum</taxon>
    </lineage>
</organism>
<keyword evidence="2" id="KW-1185">Reference proteome</keyword>
<comment type="caution">
    <text evidence="1">The sequence shown here is derived from an EMBL/GenBank/DDBJ whole genome shotgun (WGS) entry which is preliminary data.</text>
</comment>
<proteinExistence type="predicted"/>
<name>A0ABQ5IKS9_9ASTR</name>